<dbReference type="Proteomes" id="UP001642484">
    <property type="component" value="Unassembled WGS sequence"/>
</dbReference>
<dbReference type="InterPro" id="IPR038765">
    <property type="entry name" value="Papain-like_cys_pep_sf"/>
</dbReference>
<dbReference type="Pfam" id="PF02902">
    <property type="entry name" value="Peptidase_C48"/>
    <property type="match status" value="1"/>
</dbReference>
<keyword evidence="7" id="KW-1185">Reference proteome</keyword>
<gene>
    <name evidence="6" type="ORF">CCMP2556_LOCUS20473</name>
</gene>
<comment type="caution">
    <text evidence="6">The sequence shown here is derived from an EMBL/GenBank/DDBJ whole genome shotgun (WGS) entry which is preliminary data.</text>
</comment>
<sequence>MRKSRHFRLLARCRAERRLQGLRRRNQRNRLICSAAVSASARGCDCRGRVDLHNSRQDEILRKALSYRTLLWRIPQSCRQVKDILFWKGFLQKLVWRLGDLEERVQAKQPPARPSFKTVAESPEEKQLVDSALNKHKLSRHPGEVICVRFNAEISRRHLSCLLPDQWVNDEIMNCYLRLLQEQSKGQLWCPSSFFWPKLEAGGHAAVHRWARRAAVDVAGCNAIIVPLHLEGCHWSLGVLEMLQRKILYMDSLGLPAPQQLQPRLIEYVAKEVPSLSGFDWPLSMINKTPTQQNTSDCGIFVLAYAERIAMGLPVRSVDGSPSGINHKRRSIALAIIEGKLPSSEEKSLSLALLKLQSFAL</sequence>
<evidence type="ECO:0000313" key="7">
    <source>
        <dbReference type="Proteomes" id="UP001642484"/>
    </source>
</evidence>
<evidence type="ECO:0000256" key="4">
    <source>
        <dbReference type="ARBA" id="ARBA00022807"/>
    </source>
</evidence>
<reference evidence="6 7" key="1">
    <citation type="submission" date="2024-02" db="EMBL/GenBank/DDBJ databases">
        <authorList>
            <person name="Chen Y."/>
            <person name="Shah S."/>
            <person name="Dougan E. K."/>
            <person name="Thang M."/>
            <person name="Chan C."/>
        </authorList>
    </citation>
    <scope>NUCLEOTIDE SEQUENCE [LARGE SCALE GENOMIC DNA]</scope>
</reference>
<keyword evidence="3" id="KW-0378">Hydrolase</keyword>
<accession>A0ABP0LCP3</accession>
<dbReference type="PROSITE" id="PS50600">
    <property type="entry name" value="ULP_PROTEASE"/>
    <property type="match status" value="1"/>
</dbReference>
<evidence type="ECO:0000256" key="2">
    <source>
        <dbReference type="ARBA" id="ARBA00022670"/>
    </source>
</evidence>
<dbReference type="SUPFAM" id="SSF54001">
    <property type="entry name" value="Cysteine proteinases"/>
    <property type="match status" value="1"/>
</dbReference>
<evidence type="ECO:0000256" key="1">
    <source>
        <dbReference type="ARBA" id="ARBA00005234"/>
    </source>
</evidence>
<dbReference type="PANTHER" id="PTHR12606:SF141">
    <property type="entry name" value="GH15225P-RELATED"/>
    <property type="match status" value="1"/>
</dbReference>
<dbReference type="EMBL" id="CAXAMN010012002">
    <property type="protein sequence ID" value="CAK9036929.1"/>
    <property type="molecule type" value="Genomic_DNA"/>
</dbReference>
<name>A0ABP0LCP3_9DINO</name>
<comment type="similarity">
    <text evidence="1">Belongs to the peptidase C48 family.</text>
</comment>
<evidence type="ECO:0000313" key="6">
    <source>
        <dbReference type="EMBL" id="CAK9036929.1"/>
    </source>
</evidence>
<protein>
    <recommendedName>
        <fullName evidence="5">Ubiquitin-like protease family profile domain-containing protein</fullName>
    </recommendedName>
</protein>
<evidence type="ECO:0000259" key="5">
    <source>
        <dbReference type="PROSITE" id="PS50600"/>
    </source>
</evidence>
<keyword evidence="2" id="KW-0645">Protease</keyword>
<feature type="domain" description="Ubiquitin-like protease family profile" evidence="5">
    <location>
        <begin position="152"/>
        <end position="309"/>
    </location>
</feature>
<organism evidence="6 7">
    <name type="scientific">Durusdinium trenchii</name>
    <dbReference type="NCBI Taxonomy" id="1381693"/>
    <lineage>
        <taxon>Eukaryota</taxon>
        <taxon>Sar</taxon>
        <taxon>Alveolata</taxon>
        <taxon>Dinophyceae</taxon>
        <taxon>Suessiales</taxon>
        <taxon>Symbiodiniaceae</taxon>
        <taxon>Durusdinium</taxon>
    </lineage>
</organism>
<dbReference type="InterPro" id="IPR003653">
    <property type="entry name" value="Peptidase_C48_C"/>
</dbReference>
<proteinExistence type="inferred from homology"/>
<keyword evidence="4" id="KW-0788">Thiol protease</keyword>
<dbReference type="Gene3D" id="3.40.395.10">
    <property type="entry name" value="Adenoviral Proteinase, Chain A"/>
    <property type="match status" value="1"/>
</dbReference>
<evidence type="ECO:0000256" key="3">
    <source>
        <dbReference type="ARBA" id="ARBA00022801"/>
    </source>
</evidence>
<dbReference type="PANTHER" id="PTHR12606">
    <property type="entry name" value="SENTRIN/SUMO-SPECIFIC PROTEASE"/>
    <property type="match status" value="1"/>
</dbReference>